<keyword evidence="16" id="KW-0003">3Fe-4S</keyword>
<dbReference type="GO" id="GO:0046872">
    <property type="term" value="F:metal ion binding"/>
    <property type="evidence" value="ECO:0007669"/>
    <property type="project" value="UniProtKB-KW"/>
</dbReference>
<dbReference type="CDD" id="cd00982">
    <property type="entry name" value="gltB_C"/>
    <property type="match status" value="1"/>
</dbReference>
<evidence type="ECO:0000256" key="6">
    <source>
        <dbReference type="ARBA" id="ARBA00022605"/>
    </source>
</evidence>
<comment type="cofactor">
    <cofactor evidence="3">
        <name>FAD</name>
        <dbReference type="ChEBI" id="CHEBI:57692"/>
    </cofactor>
</comment>
<evidence type="ECO:0000313" key="23">
    <source>
        <dbReference type="Proteomes" id="UP000266568"/>
    </source>
</evidence>
<dbReference type="PANTHER" id="PTHR11938:SF133">
    <property type="entry name" value="GLUTAMATE SYNTHASE (NADH)"/>
    <property type="match status" value="1"/>
</dbReference>
<evidence type="ECO:0000256" key="19">
    <source>
        <dbReference type="ARBA" id="ARBA00072108"/>
    </source>
</evidence>
<keyword evidence="23" id="KW-1185">Reference proteome</keyword>
<dbReference type="GO" id="GO:0051538">
    <property type="term" value="F:3 iron, 4 sulfur cluster binding"/>
    <property type="evidence" value="ECO:0007669"/>
    <property type="project" value="UniProtKB-KW"/>
</dbReference>
<evidence type="ECO:0000256" key="7">
    <source>
        <dbReference type="ARBA" id="ARBA00022630"/>
    </source>
</evidence>
<keyword evidence="9" id="KW-0479">Metal-binding</keyword>
<evidence type="ECO:0000313" key="22">
    <source>
        <dbReference type="EMBL" id="RIA44584.1"/>
    </source>
</evidence>
<dbReference type="RefSeq" id="WP_119036219.1">
    <property type="nucleotide sequence ID" value="NZ_QXDC01000003.1"/>
</dbReference>
<dbReference type="PROSITE" id="PS51278">
    <property type="entry name" value="GATASE_TYPE_2"/>
    <property type="match status" value="1"/>
</dbReference>
<dbReference type="EMBL" id="QXDC01000003">
    <property type="protein sequence ID" value="RIA44584.1"/>
    <property type="molecule type" value="Genomic_DNA"/>
</dbReference>
<dbReference type="GO" id="GO:0006537">
    <property type="term" value="P:glutamate biosynthetic process"/>
    <property type="evidence" value="ECO:0007669"/>
    <property type="project" value="UniProtKB-KW"/>
</dbReference>
<evidence type="ECO:0000256" key="18">
    <source>
        <dbReference type="ARBA" id="ARBA00048151"/>
    </source>
</evidence>
<dbReference type="InterPro" id="IPR029055">
    <property type="entry name" value="Ntn_hydrolases_N"/>
</dbReference>
<dbReference type="NCBIfam" id="NF008730">
    <property type="entry name" value="PRK11750.1"/>
    <property type="match status" value="1"/>
</dbReference>
<dbReference type="SUPFAM" id="SSF51395">
    <property type="entry name" value="FMN-linked oxidoreductases"/>
    <property type="match status" value="1"/>
</dbReference>
<dbReference type="FunFam" id="3.60.20.10:FF:000001">
    <property type="entry name" value="Glutamate synthase, large subunit"/>
    <property type="match status" value="1"/>
</dbReference>
<dbReference type="OrthoDB" id="9758182at2"/>
<keyword evidence="6" id="KW-0028">Amino-acid biosynthesis</keyword>
<dbReference type="Proteomes" id="UP000266568">
    <property type="component" value="Unassembled WGS sequence"/>
</dbReference>
<keyword evidence="7" id="KW-0285">Flavoprotein</keyword>
<reference evidence="22 23" key="1">
    <citation type="submission" date="2018-08" db="EMBL/GenBank/DDBJ databases">
        <title>Genomic Encyclopedia of Type Strains, Phase IV (KMG-IV): sequencing the most valuable type-strain genomes for metagenomic binning, comparative biology and taxonomic classification.</title>
        <authorList>
            <person name="Goeker M."/>
        </authorList>
    </citation>
    <scope>NUCLEOTIDE SEQUENCE [LARGE SCALE GENOMIC DNA]</scope>
    <source>
        <strain evidence="22 23">DSM 25527</strain>
    </source>
</reference>
<comment type="similarity">
    <text evidence="4">Belongs to the glutamate synthase family.</text>
</comment>
<dbReference type="PANTHER" id="PTHR11938">
    <property type="entry name" value="FAD NADPH DEHYDROGENASE/OXIDOREDUCTASE"/>
    <property type="match status" value="1"/>
</dbReference>
<dbReference type="Pfam" id="PF00310">
    <property type="entry name" value="GATase_2"/>
    <property type="match status" value="1"/>
</dbReference>
<accession>A0A397PEL2</accession>
<comment type="catalytic activity">
    <reaction evidence="18">
        <text>2 L-glutamate + NADP(+) = L-glutamine + 2-oxoglutarate + NADPH + H(+)</text>
        <dbReference type="Rhea" id="RHEA:15501"/>
        <dbReference type="ChEBI" id="CHEBI:15378"/>
        <dbReference type="ChEBI" id="CHEBI:16810"/>
        <dbReference type="ChEBI" id="CHEBI:29985"/>
        <dbReference type="ChEBI" id="CHEBI:57783"/>
        <dbReference type="ChEBI" id="CHEBI:58349"/>
        <dbReference type="ChEBI" id="CHEBI:58359"/>
        <dbReference type="EC" id="1.4.1.13"/>
    </reaction>
</comment>
<keyword evidence="13" id="KW-0408">Iron</keyword>
<dbReference type="Gene3D" id="3.60.20.10">
    <property type="entry name" value="Glutamine Phosphoribosylpyrophosphate, subunit 1, domain 1"/>
    <property type="match status" value="1"/>
</dbReference>
<dbReference type="Pfam" id="PF01493">
    <property type="entry name" value="GXGXG"/>
    <property type="match status" value="1"/>
</dbReference>
<evidence type="ECO:0000256" key="13">
    <source>
        <dbReference type="ARBA" id="ARBA00023004"/>
    </source>
</evidence>
<keyword evidence="14" id="KW-0411">Iron-sulfur</keyword>
<dbReference type="InterPro" id="IPR013785">
    <property type="entry name" value="Aldolase_TIM"/>
</dbReference>
<keyword evidence="8" id="KW-0288">FMN</keyword>
<name>A0A397PEL2_9SPHN</name>
<evidence type="ECO:0000256" key="8">
    <source>
        <dbReference type="ARBA" id="ARBA00022643"/>
    </source>
</evidence>
<evidence type="ECO:0000256" key="15">
    <source>
        <dbReference type="ARBA" id="ARBA00023164"/>
    </source>
</evidence>
<dbReference type="InterPro" id="IPR050711">
    <property type="entry name" value="ET-N_metabolism_enzyme"/>
</dbReference>
<sequence>MTQTDQRTRLAREGMYRPDLESDACGVGLVAATDGRASRRVVQSAIDALKAVWHRGAVDADGKTGDGAGLHIDLPTAFFDDAITSSGHKAMPNRLAVGMIFLPRTDLGAQETCRTIVETEVISAGYTIYGWRQVPVDVSVIGQKAQATRPEIEQIMIAGPMPDEQSAAEFEKNLYLIRRRIEKRAIAAQVQGFYICSLSCRSIIYKGLFLAESLSVFYPDLVDDRFVSRVAIFHQRYSTNTFPQWWLAQPFRCLAHNGEINTIRGNKNWMASHEIKMASLAFGAHSEDIKPVIPAGASDTAALDAVFETICRAGRDAPTAKLMLIPEAWGEQSHMPPAHIAMYRYLASVMEPWDGPAALAMTDGRWAVAGMDRNALRPLRYTLTDDGLLVVGSETGMVVVPETSVVEKGRLGPGQMIAVDLDEGRVFHDSEIKDRIAGDADYAAMGADFMTIADLDDPAAPSPACPYDRAELARRQVAAGQTLEDMELILAPMVETAKEAVGSMGDDTPLAVISDKPRLISQFFRQNFSQVTNPPIDSLRERHVMSLHTRFGNLANILDPAGRQSRVLVLDSPVLTCADWDRLKSHFTAAAAEIDCTFETGGGPETLRAAIQRIRDEAEQAVRQGKSEIFLTDENVGPDRVAIPGVLAAAAVHTHLVRKGLRSYASVNIRTAECLDTHYYAVLIGVGATTVNAYLAEAAILDRHARGLFGDLAAADCLANHRKAIEEGLLKIISKMGIAVISSYRGGYNFEAVGLSRALVNDFFPGMPAKISGEGYASLHLNATLRHEKAFDTAVATLPIGGFYRQRHTGETHAYSAQLMHLLQTAVSTDSYSSYLQFSRGVADLPPVYLRDLLQFNFPDEGVAVDQVEPITEIRKRFVTPGMSLGALSPEAHETLAIAMNRIGAKAVSGEGGEDKARYTPYENGDNANSAVKQIASGRFGVTAEYLNSCDEIEIKVAQGAKPGEGGQLPGFKVTEFIAKLRHATPGVTLISPPPHHDIYSIEDLAQLIYDLKQINPRARVCVKLVSSAGIGTVAAGVAKAHADVILIAGHNGGTGASPQTSIKYAGTPWEMGLSEVNQVLTLNGLRGRVRLRTDGGLKTGRDIVIAAILGAEEYGIGTLSLVAMGCIMVRQCHSNTCPVGVCTQDERLRAKFVGTPEKVINLMTFIAEEVRDILARLGVRSLDEVIGRTELLRQVSRGAEHLDDLDLNPILAKVDADENERRFSLPGFRNEVPDSLDAQIIKDAAAVFSRGEKMQLTYSVRNTHRAVGTRLSSEITRTIGMAKLADGHVTVRLRGSAGQSLGAFLCKGITLEVFGDANDYVGKGLSGGIIAVRPVVSSPLKSQDNTIIGNTVLYGATAGALYAAGQAGERFAVRNSGAHVVVEGCGANGCEYMTGGIAVVLGVIGANFGAGMTGGMAFVYDADDSFARKANPDSIVWQRLASAHWETILRNLIDAHVAATDSAWAAGLLDDWDRVRGRFWQVIPKEMLERLPMPLDETEQLVAAE</sequence>
<evidence type="ECO:0000256" key="9">
    <source>
        <dbReference type="ARBA" id="ARBA00022723"/>
    </source>
</evidence>
<keyword evidence="10" id="KW-0274">FAD</keyword>
<dbReference type="InterPro" id="IPR036485">
    <property type="entry name" value="Glu_synth_asu_C_sf"/>
</dbReference>
<evidence type="ECO:0000256" key="11">
    <source>
        <dbReference type="ARBA" id="ARBA00022962"/>
    </source>
</evidence>
<dbReference type="InterPro" id="IPR002932">
    <property type="entry name" value="Glu_synthdom"/>
</dbReference>
<comment type="caution">
    <text evidence="22">The sequence shown here is derived from an EMBL/GenBank/DDBJ whole genome shotgun (WGS) entry which is preliminary data.</text>
</comment>
<evidence type="ECO:0000256" key="16">
    <source>
        <dbReference type="ARBA" id="ARBA00023291"/>
    </source>
</evidence>
<dbReference type="Gene3D" id="3.20.20.70">
    <property type="entry name" value="Aldolase class I"/>
    <property type="match status" value="2"/>
</dbReference>
<keyword evidence="12" id="KW-0560">Oxidoreductase</keyword>
<organism evidence="22 23">
    <name type="scientific">Hephaestia caeni</name>
    <dbReference type="NCBI Taxonomy" id="645617"/>
    <lineage>
        <taxon>Bacteria</taxon>
        <taxon>Pseudomonadati</taxon>
        <taxon>Pseudomonadota</taxon>
        <taxon>Alphaproteobacteria</taxon>
        <taxon>Sphingomonadales</taxon>
        <taxon>Sphingomonadaceae</taxon>
        <taxon>Hephaestia</taxon>
    </lineage>
</organism>
<dbReference type="SUPFAM" id="SSF56235">
    <property type="entry name" value="N-terminal nucleophile aminohydrolases (Ntn hydrolases)"/>
    <property type="match status" value="1"/>
</dbReference>
<dbReference type="CDD" id="cd02808">
    <property type="entry name" value="GltS_FMN"/>
    <property type="match status" value="1"/>
</dbReference>
<evidence type="ECO:0000256" key="12">
    <source>
        <dbReference type="ARBA" id="ARBA00023002"/>
    </source>
</evidence>
<keyword evidence="15" id="KW-0314">Glutamate biosynthesis</keyword>
<evidence type="ECO:0000256" key="20">
    <source>
        <dbReference type="ARBA" id="ARBA00079921"/>
    </source>
</evidence>
<dbReference type="Gene3D" id="2.160.20.60">
    <property type="entry name" value="Glutamate synthase, alpha subunit, C-terminal domain"/>
    <property type="match status" value="1"/>
</dbReference>
<evidence type="ECO:0000259" key="21">
    <source>
        <dbReference type="PROSITE" id="PS51278"/>
    </source>
</evidence>
<dbReference type="FunFam" id="3.20.20.70:FF:000097">
    <property type="entry name" value="Glutamate synthase, large subunit"/>
    <property type="match status" value="1"/>
</dbReference>
<evidence type="ECO:0000256" key="4">
    <source>
        <dbReference type="ARBA" id="ARBA00009716"/>
    </source>
</evidence>
<evidence type="ECO:0000256" key="3">
    <source>
        <dbReference type="ARBA" id="ARBA00001974"/>
    </source>
</evidence>
<evidence type="ECO:0000256" key="5">
    <source>
        <dbReference type="ARBA" id="ARBA00012079"/>
    </source>
</evidence>
<dbReference type="EC" id="1.4.1.13" evidence="5"/>
<dbReference type="InterPro" id="IPR002489">
    <property type="entry name" value="Glu_synth_asu_C"/>
</dbReference>
<dbReference type="InterPro" id="IPR017932">
    <property type="entry name" value="GATase_2_dom"/>
</dbReference>
<dbReference type="FunFam" id="2.160.20.60:FF:000001">
    <property type="entry name" value="Glutamate synthase, large subunit"/>
    <property type="match status" value="1"/>
</dbReference>
<comment type="pathway">
    <text evidence="17">Amino-acid biosynthesis; L-glutamate biosynthesis via GLT pathway; L-glutamate from 2-oxoglutarate and L-glutamine (NADP(+) route): step 1/1.</text>
</comment>
<dbReference type="GO" id="GO:0004355">
    <property type="term" value="F:glutamate synthase (NADPH) activity"/>
    <property type="evidence" value="ECO:0007669"/>
    <property type="project" value="UniProtKB-EC"/>
</dbReference>
<proteinExistence type="inferred from homology"/>
<evidence type="ECO:0000256" key="2">
    <source>
        <dbReference type="ARBA" id="ARBA00001927"/>
    </source>
</evidence>
<dbReference type="GO" id="GO:0019676">
    <property type="term" value="P:ammonia assimilation cycle"/>
    <property type="evidence" value="ECO:0007669"/>
    <property type="project" value="TreeGrafter"/>
</dbReference>
<feature type="domain" description="Glutamine amidotransferase type-2" evidence="21">
    <location>
        <begin position="25"/>
        <end position="422"/>
    </location>
</feature>
<comment type="cofactor">
    <cofactor evidence="1">
        <name>FMN</name>
        <dbReference type="ChEBI" id="CHEBI:58210"/>
    </cofactor>
</comment>
<evidence type="ECO:0000256" key="1">
    <source>
        <dbReference type="ARBA" id="ARBA00001917"/>
    </source>
</evidence>
<dbReference type="Pfam" id="PF04898">
    <property type="entry name" value="Glu_syn_central"/>
    <property type="match status" value="1"/>
</dbReference>
<evidence type="ECO:0000256" key="17">
    <source>
        <dbReference type="ARBA" id="ARBA00037898"/>
    </source>
</evidence>
<protein>
    <recommendedName>
        <fullName evidence="19">Glutamate synthase [NADPH] large chain</fullName>
        <ecNumber evidence="5">1.4.1.13</ecNumber>
    </recommendedName>
    <alternativeName>
        <fullName evidence="20">Glutamate synthase subunit alpha</fullName>
    </alternativeName>
</protein>
<evidence type="ECO:0000256" key="14">
    <source>
        <dbReference type="ARBA" id="ARBA00023014"/>
    </source>
</evidence>
<dbReference type="Pfam" id="PF01645">
    <property type="entry name" value="Glu_synthase"/>
    <property type="match status" value="1"/>
</dbReference>
<comment type="cofactor">
    <cofactor evidence="2">
        <name>[3Fe-4S] cluster</name>
        <dbReference type="ChEBI" id="CHEBI:21137"/>
    </cofactor>
</comment>
<dbReference type="CDD" id="cd00713">
    <property type="entry name" value="GltS"/>
    <property type="match status" value="1"/>
</dbReference>
<evidence type="ECO:0000256" key="10">
    <source>
        <dbReference type="ARBA" id="ARBA00022827"/>
    </source>
</evidence>
<keyword evidence="11" id="KW-0315">Glutamine amidotransferase</keyword>
<gene>
    <name evidence="22" type="ORF">DFR49_2831</name>
</gene>
<dbReference type="InterPro" id="IPR006982">
    <property type="entry name" value="Glu_synth_centr_N"/>
</dbReference>
<dbReference type="SUPFAM" id="SSF69336">
    <property type="entry name" value="Alpha subunit of glutamate synthase, C-terminal domain"/>
    <property type="match status" value="1"/>
</dbReference>